<keyword evidence="8 10" id="KW-1133">Transmembrane helix</keyword>
<dbReference type="Proteomes" id="UP000249165">
    <property type="component" value="Unassembled WGS sequence"/>
</dbReference>
<keyword evidence="4" id="KW-1003">Cell membrane</keyword>
<dbReference type="InterPro" id="IPR000983">
    <property type="entry name" value="Bac_GSPG_pilin"/>
</dbReference>
<comment type="subcellular location">
    <subcellularLocation>
        <location evidence="1">Cell inner membrane</location>
        <topology evidence="1">Single-pass membrane protein</topology>
    </subcellularLocation>
</comment>
<dbReference type="InterPro" id="IPR045584">
    <property type="entry name" value="Pilin-like"/>
</dbReference>
<evidence type="ECO:0000256" key="2">
    <source>
        <dbReference type="ARBA" id="ARBA00009984"/>
    </source>
</evidence>
<dbReference type="SUPFAM" id="SSF54523">
    <property type="entry name" value="Pili subunits"/>
    <property type="match status" value="1"/>
</dbReference>
<dbReference type="NCBIfam" id="TIGR01710">
    <property type="entry name" value="typeII_sec_gspG"/>
    <property type="match status" value="1"/>
</dbReference>
<dbReference type="InterPro" id="IPR013545">
    <property type="entry name" value="T2SS_protein-GspG_C"/>
</dbReference>
<dbReference type="PRINTS" id="PR00813">
    <property type="entry name" value="BCTERIALGSPG"/>
</dbReference>
<dbReference type="Pfam" id="PF07963">
    <property type="entry name" value="N_methyl"/>
    <property type="match status" value="1"/>
</dbReference>
<feature type="domain" description="Type II secretion system protein GspG C-terminal" evidence="11">
    <location>
        <begin position="73"/>
        <end position="182"/>
    </location>
</feature>
<dbReference type="GO" id="GO:0015628">
    <property type="term" value="P:protein secretion by the type II secretion system"/>
    <property type="evidence" value="ECO:0007669"/>
    <property type="project" value="InterPro"/>
</dbReference>
<dbReference type="PANTHER" id="PTHR30093:SF44">
    <property type="entry name" value="TYPE II SECRETION SYSTEM CORE PROTEIN G"/>
    <property type="match status" value="1"/>
</dbReference>
<evidence type="ECO:0000256" key="1">
    <source>
        <dbReference type="ARBA" id="ARBA00004377"/>
    </source>
</evidence>
<dbReference type="OrthoDB" id="9795612at2"/>
<accession>A0A327XWT7</accession>
<dbReference type="AlphaFoldDB" id="A0A327XWT7"/>
<gene>
    <name evidence="12" type="ORF">ATI53_103929</name>
</gene>
<dbReference type="PANTHER" id="PTHR30093">
    <property type="entry name" value="GENERAL SECRETION PATHWAY PROTEIN G"/>
    <property type="match status" value="1"/>
</dbReference>
<dbReference type="InterPro" id="IPR012902">
    <property type="entry name" value="N_methyl_site"/>
</dbReference>
<evidence type="ECO:0000256" key="7">
    <source>
        <dbReference type="ARBA" id="ARBA00022692"/>
    </source>
</evidence>
<comment type="similarity">
    <text evidence="2">Belongs to the GSP G family.</text>
</comment>
<name>A0A327XWT7_9RHOB</name>
<organism evidence="12 13">
    <name type="scientific">Salipiger aestuarii</name>
    <dbReference type="NCBI Taxonomy" id="568098"/>
    <lineage>
        <taxon>Bacteria</taxon>
        <taxon>Pseudomonadati</taxon>
        <taxon>Pseudomonadota</taxon>
        <taxon>Alphaproteobacteria</taxon>
        <taxon>Rhodobacterales</taxon>
        <taxon>Roseobacteraceae</taxon>
        <taxon>Salipiger</taxon>
    </lineage>
</organism>
<evidence type="ECO:0000259" key="11">
    <source>
        <dbReference type="Pfam" id="PF08334"/>
    </source>
</evidence>
<dbReference type="RefSeq" id="WP_111550946.1">
    <property type="nucleotide sequence ID" value="NZ_LIQE01000049.1"/>
</dbReference>
<proteinExistence type="inferred from homology"/>
<dbReference type="NCBIfam" id="TIGR02532">
    <property type="entry name" value="IV_pilin_GFxxxE"/>
    <property type="match status" value="1"/>
</dbReference>
<evidence type="ECO:0000313" key="13">
    <source>
        <dbReference type="Proteomes" id="UP000249165"/>
    </source>
</evidence>
<keyword evidence="6" id="KW-0997">Cell inner membrane</keyword>
<feature type="transmembrane region" description="Helical" evidence="10">
    <location>
        <begin position="53"/>
        <end position="75"/>
    </location>
</feature>
<evidence type="ECO:0000256" key="8">
    <source>
        <dbReference type="ARBA" id="ARBA00022989"/>
    </source>
</evidence>
<keyword evidence="5" id="KW-0488">Methylation</keyword>
<evidence type="ECO:0000256" key="5">
    <source>
        <dbReference type="ARBA" id="ARBA00022481"/>
    </source>
</evidence>
<dbReference type="Pfam" id="PF08334">
    <property type="entry name" value="T2SSG"/>
    <property type="match status" value="1"/>
</dbReference>
<dbReference type="Gene3D" id="3.30.700.10">
    <property type="entry name" value="Glycoprotein, Type 4 Pilin"/>
    <property type="match status" value="1"/>
</dbReference>
<dbReference type="InterPro" id="IPR010054">
    <property type="entry name" value="Type2_sec_GspG"/>
</dbReference>
<comment type="caution">
    <text evidence="12">The sequence shown here is derived from an EMBL/GenBank/DDBJ whole genome shotgun (WGS) entry which is preliminary data.</text>
</comment>
<evidence type="ECO:0000256" key="3">
    <source>
        <dbReference type="ARBA" id="ARBA00020042"/>
    </source>
</evidence>
<evidence type="ECO:0000313" key="12">
    <source>
        <dbReference type="EMBL" id="RAK13200.1"/>
    </source>
</evidence>
<evidence type="ECO:0000256" key="9">
    <source>
        <dbReference type="ARBA" id="ARBA00023136"/>
    </source>
</evidence>
<protein>
    <recommendedName>
        <fullName evidence="3">Type II secretion system core protein G</fullName>
    </recommendedName>
</protein>
<dbReference type="GO" id="GO:0005886">
    <property type="term" value="C:plasma membrane"/>
    <property type="evidence" value="ECO:0007669"/>
    <property type="project" value="UniProtKB-SubCell"/>
</dbReference>
<keyword evidence="7 10" id="KW-0812">Transmembrane</keyword>
<keyword evidence="13" id="KW-1185">Reference proteome</keyword>
<evidence type="ECO:0000256" key="10">
    <source>
        <dbReference type="SAM" id="Phobius"/>
    </source>
</evidence>
<evidence type="ECO:0000256" key="4">
    <source>
        <dbReference type="ARBA" id="ARBA00022475"/>
    </source>
</evidence>
<reference evidence="12 13" key="1">
    <citation type="submission" date="2018-06" db="EMBL/GenBank/DDBJ databases">
        <title>Genomic Encyclopedia of Archaeal and Bacterial Type Strains, Phase II (KMG-II): from individual species to whole genera.</title>
        <authorList>
            <person name="Goeker M."/>
        </authorList>
    </citation>
    <scope>NUCLEOTIDE SEQUENCE [LARGE SCALE GENOMIC DNA]</scope>
    <source>
        <strain evidence="12 13">DSM 22011</strain>
    </source>
</reference>
<keyword evidence="9 10" id="KW-0472">Membrane</keyword>
<sequence length="185" mass="19890">MNCQFRTSRRDAGQCLSDDSVAARRAGDACPRARRSAVAFPGTRRSADDGFSLLELMVVVVILSLLAVVIVPRVIDRPDQARVARARADIAAITSAVNLYRLDNFRYPTTEQGLSALVSPPATDPVPANWASNGYMDRMPVDPWGQPYQYLAPGVHGDFDIFSYGADAVSGGSGTDADIGSWAIQ</sequence>
<evidence type="ECO:0000256" key="6">
    <source>
        <dbReference type="ARBA" id="ARBA00022519"/>
    </source>
</evidence>
<dbReference type="EMBL" id="QLMG01000039">
    <property type="protein sequence ID" value="RAK13200.1"/>
    <property type="molecule type" value="Genomic_DNA"/>
</dbReference>
<dbReference type="GO" id="GO:0015627">
    <property type="term" value="C:type II protein secretion system complex"/>
    <property type="evidence" value="ECO:0007669"/>
    <property type="project" value="InterPro"/>
</dbReference>